<feature type="compositionally biased region" description="Polar residues" evidence="14">
    <location>
        <begin position="51"/>
        <end position="65"/>
    </location>
</feature>
<feature type="transmembrane region" description="Helical" evidence="13">
    <location>
        <begin position="548"/>
        <end position="574"/>
    </location>
</feature>
<dbReference type="Pfam" id="PF02096">
    <property type="entry name" value="60KD_IMP"/>
    <property type="match status" value="1"/>
</dbReference>
<keyword evidence="9 13" id="KW-0472">Membrane</keyword>
<dbReference type="InterPro" id="IPR038221">
    <property type="entry name" value="YidC_periplasmic_sf"/>
</dbReference>
<name>E7C5J1_9BACT</name>
<evidence type="ECO:0000256" key="13">
    <source>
        <dbReference type="HAMAP-Rule" id="MF_01810"/>
    </source>
</evidence>
<keyword evidence="10 13" id="KW-0143">Chaperone</keyword>
<evidence type="ECO:0000256" key="14">
    <source>
        <dbReference type="SAM" id="MobiDB-lite"/>
    </source>
</evidence>
<dbReference type="InterPro" id="IPR001708">
    <property type="entry name" value="YidC/ALB3/OXA1/COX18"/>
</dbReference>
<keyword evidence="4 13" id="KW-0813">Transport</keyword>
<keyword evidence="7 13" id="KW-0653">Protein transport</keyword>
<feature type="transmembrane region" description="Helical" evidence="13">
    <location>
        <begin position="504"/>
        <end position="528"/>
    </location>
</feature>
<evidence type="ECO:0000259" key="16">
    <source>
        <dbReference type="Pfam" id="PF02096"/>
    </source>
</evidence>
<dbReference type="InterPro" id="IPR028055">
    <property type="entry name" value="YidC/Oxa/ALB_C"/>
</dbReference>
<evidence type="ECO:0000256" key="15">
    <source>
        <dbReference type="SAM" id="SignalP"/>
    </source>
</evidence>
<dbReference type="PANTHER" id="PTHR12428:SF65">
    <property type="entry name" value="CYTOCHROME C OXIDASE ASSEMBLY PROTEIN COX18, MITOCHONDRIAL"/>
    <property type="match status" value="1"/>
</dbReference>
<evidence type="ECO:0000256" key="7">
    <source>
        <dbReference type="ARBA" id="ARBA00022927"/>
    </source>
</evidence>
<dbReference type="PRINTS" id="PR00701">
    <property type="entry name" value="60KDINNERMP"/>
</dbReference>
<sequence length="653" mass="73607">MDKNKLLGILFLAAAFWLMTQMPKPGNKYTAPGPEATSTTGGMSATGSATINQPKPSAPTTQSPKAQPAVERVPETTYQLGVEGQFVATFTSHGGAIKEVRFLSKEDRFRKFDPTIRAKLNLEEVRALLKLLNEAAAENDTNTTGKLEKQARKLKVPLQWIAAAKTQPKGAFDENAMLQSDNNYILNEGQKRPILELLFHGVDSDLVFQKTDETENSITFRAQHGDLIITRRYELAKGTFKIRHTTTLQNTGIQKIDLGSQVFYGLGTSLPTVSDTRKEFQNVGYFSGQRGWTGRRKPPIFKLQKMQKQGGSMMENAGGIHWVAVRNQFFAVSLAPDKPTTGVVKGKVFDLGTLDHRGESEYGVHGQFGLNTDMLTPGQSLTHEFNLYAGPKELKRLSNLSKAGMKHQDLVMQFGFFGLFSKLLLMLMQMLHGFVHNWGWAIIIMTILIKLLFWPLTAKSASSMKRMQTIQPLMKEIQAKYKDKPQKMQQEVAKLFRENKVNPAAGCLPILIQMPIFLGLFFMLRSAAELRFAEFFWVSDLSQPERMFHWGVQIPILGEYFNLLPILMGITMFYQMRMTPIPPGADDMQKMQAKMFRFLPFIFLFMLYGFSSGLVLYWTVQNILSIVQQTITNKRKDTEPVVLPGSSKKKNKG</sequence>
<dbReference type="Gene3D" id="2.70.98.90">
    <property type="match status" value="1"/>
</dbReference>
<evidence type="ECO:0000256" key="1">
    <source>
        <dbReference type="ARBA" id="ARBA00004429"/>
    </source>
</evidence>
<feature type="domain" description="Membrane insertase YidC/Oxa/ALB C-terminal" evidence="16">
    <location>
        <begin position="438"/>
        <end position="634"/>
    </location>
</feature>
<evidence type="ECO:0000256" key="8">
    <source>
        <dbReference type="ARBA" id="ARBA00022989"/>
    </source>
</evidence>
<comment type="subunit">
    <text evidence="13">Interacts with the Sec translocase complex via SecD. Specifically interacts with transmembrane segments of nascent integral membrane proteins during membrane integration.</text>
</comment>
<dbReference type="CDD" id="cd20070">
    <property type="entry name" value="5TM_YidC_Alb3"/>
    <property type="match status" value="1"/>
</dbReference>
<feature type="transmembrane region" description="Helical" evidence="13">
    <location>
        <begin position="438"/>
        <end position="457"/>
    </location>
</feature>
<organism evidence="18">
    <name type="scientific">uncultured verrucomicrobium HF0500_27H16</name>
    <dbReference type="NCBI Taxonomy" id="723600"/>
    <lineage>
        <taxon>Bacteria</taxon>
        <taxon>Pseudomonadati</taxon>
        <taxon>Verrucomicrobiota</taxon>
        <taxon>environmental samples</taxon>
    </lineage>
</organism>
<dbReference type="GO" id="GO:0015031">
    <property type="term" value="P:protein transport"/>
    <property type="evidence" value="ECO:0007669"/>
    <property type="project" value="UniProtKB-KW"/>
</dbReference>
<dbReference type="NCBIfam" id="TIGR03593">
    <property type="entry name" value="yidC_nterm"/>
    <property type="match status" value="1"/>
</dbReference>
<keyword evidence="15" id="KW-0732">Signal</keyword>
<dbReference type="CDD" id="cd19961">
    <property type="entry name" value="EcYidC-like_peri"/>
    <property type="match status" value="1"/>
</dbReference>
<keyword evidence="5 13" id="KW-1003">Cell membrane</keyword>
<dbReference type="InterPro" id="IPR047196">
    <property type="entry name" value="YidC_ALB_C"/>
</dbReference>
<dbReference type="GO" id="GO:0051205">
    <property type="term" value="P:protein insertion into membrane"/>
    <property type="evidence" value="ECO:0007669"/>
    <property type="project" value="TreeGrafter"/>
</dbReference>
<feature type="transmembrane region" description="Helical" evidence="13">
    <location>
        <begin position="595"/>
        <end position="620"/>
    </location>
</feature>
<dbReference type="InterPro" id="IPR019998">
    <property type="entry name" value="Membr_insert_YidC"/>
</dbReference>
<dbReference type="Pfam" id="PF14849">
    <property type="entry name" value="YidC_periplas"/>
    <property type="match status" value="1"/>
</dbReference>
<evidence type="ECO:0000256" key="3">
    <source>
        <dbReference type="ARBA" id="ARBA00015325"/>
    </source>
</evidence>
<evidence type="ECO:0000259" key="17">
    <source>
        <dbReference type="Pfam" id="PF14849"/>
    </source>
</evidence>
<evidence type="ECO:0000256" key="12">
    <source>
        <dbReference type="ARBA" id="ARBA00033342"/>
    </source>
</evidence>
<feature type="signal peptide" evidence="15">
    <location>
        <begin position="1"/>
        <end position="20"/>
    </location>
</feature>
<evidence type="ECO:0000256" key="2">
    <source>
        <dbReference type="ARBA" id="ARBA00010527"/>
    </source>
</evidence>
<evidence type="ECO:0000256" key="5">
    <source>
        <dbReference type="ARBA" id="ARBA00022475"/>
    </source>
</evidence>
<evidence type="ECO:0000256" key="4">
    <source>
        <dbReference type="ARBA" id="ARBA00022448"/>
    </source>
</evidence>
<dbReference type="InterPro" id="IPR028053">
    <property type="entry name" value="Membr_insert_YidC_N"/>
</dbReference>
<evidence type="ECO:0000313" key="18">
    <source>
        <dbReference type="EMBL" id="ADI22715.1"/>
    </source>
</evidence>
<dbReference type="GO" id="GO:0032977">
    <property type="term" value="F:membrane insertase activity"/>
    <property type="evidence" value="ECO:0007669"/>
    <property type="project" value="InterPro"/>
</dbReference>
<reference evidence="18" key="1">
    <citation type="submission" date="2010-01" db="EMBL/GenBank/DDBJ databases">
        <title>Genome fragments of uncultured bacteria from the North Pacific subtropical Gyre.</title>
        <authorList>
            <person name="Pham V.D."/>
            <person name="Delong E.F."/>
        </authorList>
    </citation>
    <scope>NUCLEOTIDE SEQUENCE</scope>
</reference>
<dbReference type="HAMAP" id="MF_01810">
    <property type="entry name" value="YidC_type1"/>
    <property type="match status" value="1"/>
</dbReference>
<dbReference type="NCBIfam" id="TIGR03592">
    <property type="entry name" value="yidC_oxa1_cterm"/>
    <property type="match status" value="1"/>
</dbReference>
<evidence type="ECO:0000256" key="9">
    <source>
        <dbReference type="ARBA" id="ARBA00023136"/>
    </source>
</evidence>
<dbReference type="AlphaFoldDB" id="E7C5J1"/>
<evidence type="ECO:0000256" key="11">
    <source>
        <dbReference type="ARBA" id="ARBA00033245"/>
    </source>
</evidence>
<protein>
    <recommendedName>
        <fullName evidence="3 13">Membrane protein insertase YidC</fullName>
    </recommendedName>
    <alternativeName>
        <fullName evidence="12 13">Foldase YidC</fullName>
    </alternativeName>
    <alternativeName>
        <fullName evidence="11 13">Membrane integrase YidC</fullName>
    </alternativeName>
    <alternativeName>
        <fullName evidence="13">Membrane protein YidC</fullName>
    </alternativeName>
</protein>
<dbReference type="PANTHER" id="PTHR12428">
    <property type="entry name" value="OXA1"/>
    <property type="match status" value="1"/>
</dbReference>
<gene>
    <name evidence="13" type="primary">yidC</name>
</gene>
<proteinExistence type="inferred from homology"/>
<evidence type="ECO:0000256" key="10">
    <source>
        <dbReference type="ARBA" id="ARBA00023186"/>
    </source>
</evidence>
<dbReference type="GO" id="GO:0005886">
    <property type="term" value="C:plasma membrane"/>
    <property type="evidence" value="ECO:0007669"/>
    <property type="project" value="UniProtKB-SubCell"/>
</dbReference>
<accession>E7C5J1</accession>
<feature type="chain" id="PRO_5003216140" description="Membrane protein insertase YidC" evidence="15">
    <location>
        <begin position="21"/>
        <end position="653"/>
    </location>
</feature>
<feature type="region of interest" description="Disordered" evidence="14">
    <location>
        <begin position="28"/>
        <end position="72"/>
    </location>
</feature>
<dbReference type="EMBL" id="GU567995">
    <property type="protein sequence ID" value="ADI22715.1"/>
    <property type="molecule type" value="Genomic_DNA"/>
</dbReference>
<feature type="compositionally biased region" description="Low complexity" evidence="14">
    <location>
        <begin position="36"/>
        <end position="50"/>
    </location>
</feature>
<dbReference type="PRINTS" id="PR01900">
    <property type="entry name" value="YIDCPROTEIN"/>
</dbReference>
<comment type="similarity">
    <text evidence="2 13">Belongs to the OXA1/ALB3/YidC family. Type 1 subfamily.</text>
</comment>
<evidence type="ECO:0000256" key="6">
    <source>
        <dbReference type="ARBA" id="ARBA00022692"/>
    </source>
</evidence>
<feature type="domain" description="Membrane insertase YidC N-terminal" evidence="17">
    <location>
        <begin position="199"/>
        <end position="425"/>
    </location>
</feature>
<keyword evidence="6 13" id="KW-0812">Transmembrane</keyword>
<keyword evidence="8 13" id="KW-1133">Transmembrane helix</keyword>
<comment type="function">
    <text evidence="13">Required for the insertion and/or proper folding and/or complex formation of integral membrane proteins into the membrane. Involved in integration of membrane proteins that insert both dependently and independently of the Sec translocase complex, as well as at least some lipoproteins. Aids folding of multispanning membrane proteins.</text>
</comment>
<comment type="subcellular location">
    <subcellularLocation>
        <location evidence="1">Cell inner membrane</location>
        <topology evidence="1">Multi-pass membrane protein</topology>
    </subcellularLocation>
    <subcellularLocation>
        <location evidence="13">Cell membrane</location>
        <topology evidence="13">Multi-pass membrane protein</topology>
    </subcellularLocation>
</comment>